<dbReference type="InterPro" id="IPR054728">
    <property type="entry name" value="RsmB-like_ferredoxin"/>
</dbReference>
<dbReference type="GO" id="GO:0008173">
    <property type="term" value="F:RNA methyltransferase activity"/>
    <property type="evidence" value="ECO:0007669"/>
    <property type="project" value="InterPro"/>
</dbReference>
<reference evidence="8" key="1">
    <citation type="journal article" date="2020" name="mSystems">
        <title>Genome- and Community-Level Interaction Insights into Carbon Utilization and Element Cycling Functions of Hydrothermarchaeota in Hydrothermal Sediment.</title>
        <authorList>
            <person name="Zhou Z."/>
            <person name="Liu Y."/>
            <person name="Xu W."/>
            <person name="Pan J."/>
            <person name="Luo Z.H."/>
            <person name="Li M."/>
        </authorList>
    </citation>
    <scope>NUCLEOTIDE SEQUENCE [LARGE SCALE GENOMIC DNA]</scope>
    <source>
        <strain evidence="8">SpSt-855</strain>
    </source>
</reference>
<dbReference type="Gene3D" id="1.10.940.10">
    <property type="entry name" value="NusB-like"/>
    <property type="match status" value="1"/>
</dbReference>
<keyword evidence="6" id="KW-0175">Coiled coil</keyword>
<dbReference type="InterPro" id="IPR029063">
    <property type="entry name" value="SAM-dependent_MTases_sf"/>
</dbReference>
<dbReference type="CDD" id="cd02440">
    <property type="entry name" value="AdoMet_MTases"/>
    <property type="match status" value="1"/>
</dbReference>
<dbReference type="SUPFAM" id="SSF48013">
    <property type="entry name" value="NusB-like"/>
    <property type="match status" value="1"/>
</dbReference>
<dbReference type="GO" id="GO:0001510">
    <property type="term" value="P:RNA methylation"/>
    <property type="evidence" value="ECO:0007669"/>
    <property type="project" value="InterPro"/>
</dbReference>
<proteinExistence type="inferred from homology"/>
<dbReference type="InterPro" id="IPR001678">
    <property type="entry name" value="MeTrfase_RsmB-F_NOP2_dom"/>
</dbReference>
<dbReference type="PANTHER" id="PTHR22807">
    <property type="entry name" value="NOP2 YEAST -RELATED NOL1/NOP2/FMU SUN DOMAIN-CONTAINING"/>
    <property type="match status" value="1"/>
</dbReference>
<evidence type="ECO:0000256" key="3">
    <source>
        <dbReference type="ARBA" id="ARBA00022691"/>
    </source>
</evidence>
<dbReference type="Pfam" id="PF01189">
    <property type="entry name" value="Methyltr_RsmB-F"/>
    <property type="match status" value="1"/>
</dbReference>
<keyword evidence="3 5" id="KW-0949">S-adenosyl-L-methionine</keyword>
<feature type="binding site" evidence="5">
    <location>
        <position position="269"/>
    </location>
    <ligand>
        <name>S-adenosyl-L-methionine</name>
        <dbReference type="ChEBI" id="CHEBI:59789"/>
    </ligand>
</feature>
<keyword evidence="2 5" id="KW-0808">Transferase</keyword>
<gene>
    <name evidence="8" type="ORF">ENW50_05505</name>
</gene>
<dbReference type="GO" id="GO:0003723">
    <property type="term" value="F:RNA binding"/>
    <property type="evidence" value="ECO:0007669"/>
    <property type="project" value="UniProtKB-UniRule"/>
</dbReference>
<feature type="coiled-coil region" evidence="6">
    <location>
        <begin position="268"/>
        <end position="295"/>
    </location>
</feature>
<dbReference type="InterPro" id="IPR023267">
    <property type="entry name" value="RCMT"/>
</dbReference>
<dbReference type="Pfam" id="PF22458">
    <property type="entry name" value="RsmF-B_ferredox"/>
    <property type="match status" value="1"/>
</dbReference>
<organism evidence="8">
    <name type="scientific">Acidobacterium capsulatum</name>
    <dbReference type="NCBI Taxonomy" id="33075"/>
    <lineage>
        <taxon>Bacteria</taxon>
        <taxon>Pseudomonadati</taxon>
        <taxon>Acidobacteriota</taxon>
        <taxon>Terriglobia</taxon>
        <taxon>Terriglobales</taxon>
        <taxon>Acidobacteriaceae</taxon>
        <taxon>Acidobacterium</taxon>
    </lineage>
</organism>
<dbReference type="PRINTS" id="PR02008">
    <property type="entry name" value="RCMTFAMILY"/>
</dbReference>
<feature type="binding site" evidence="5">
    <location>
        <position position="311"/>
    </location>
    <ligand>
        <name>S-adenosyl-L-methionine</name>
        <dbReference type="ChEBI" id="CHEBI:59789"/>
    </ligand>
</feature>
<evidence type="ECO:0000256" key="4">
    <source>
        <dbReference type="ARBA" id="ARBA00022884"/>
    </source>
</evidence>
<dbReference type="GO" id="GO:0006355">
    <property type="term" value="P:regulation of DNA-templated transcription"/>
    <property type="evidence" value="ECO:0007669"/>
    <property type="project" value="InterPro"/>
</dbReference>
<keyword evidence="1 5" id="KW-0489">Methyltransferase</keyword>
<comment type="similarity">
    <text evidence="5">Belongs to the class I-like SAM-binding methyltransferase superfamily. RsmB/NOP family.</text>
</comment>
<evidence type="ECO:0000259" key="7">
    <source>
        <dbReference type="PROSITE" id="PS51686"/>
    </source>
</evidence>
<evidence type="ECO:0000256" key="6">
    <source>
        <dbReference type="SAM" id="Coils"/>
    </source>
</evidence>
<dbReference type="PANTHER" id="PTHR22807:SF53">
    <property type="entry name" value="RIBOSOMAL RNA SMALL SUBUNIT METHYLTRANSFERASE B-RELATED"/>
    <property type="match status" value="1"/>
</dbReference>
<dbReference type="AlphaFoldDB" id="A0A7V5CSS3"/>
<evidence type="ECO:0000256" key="1">
    <source>
        <dbReference type="ARBA" id="ARBA00022603"/>
    </source>
</evidence>
<feature type="binding site" evidence="5">
    <location>
        <begin position="246"/>
        <end position="252"/>
    </location>
    <ligand>
        <name>S-adenosyl-L-methionine</name>
        <dbReference type="ChEBI" id="CHEBI:59789"/>
    </ligand>
</feature>
<dbReference type="InterPro" id="IPR035926">
    <property type="entry name" value="NusB-like_sf"/>
</dbReference>
<evidence type="ECO:0000256" key="5">
    <source>
        <dbReference type="PROSITE-ProRule" id="PRU01023"/>
    </source>
</evidence>
<feature type="domain" description="SAM-dependent MTase RsmB/NOP-type" evidence="7">
    <location>
        <begin position="155"/>
        <end position="439"/>
    </location>
</feature>
<dbReference type="Pfam" id="PF01029">
    <property type="entry name" value="NusB"/>
    <property type="match status" value="1"/>
</dbReference>
<keyword evidence="4 5" id="KW-0694">RNA-binding</keyword>
<dbReference type="SUPFAM" id="SSF53335">
    <property type="entry name" value="S-adenosyl-L-methionine-dependent methyltransferases"/>
    <property type="match status" value="1"/>
</dbReference>
<evidence type="ECO:0000256" key="2">
    <source>
        <dbReference type="ARBA" id="ARBA00022679"/>
    </source>
</evidence>
<dbReference type="PROSITE" id="PS51686">
    <property type="entry name" value="SAM_MT_RSMB_NOP"/>
    <property type="match status" value="1"/>
</dbReference>
<evidence type="ECO:0000313" key="8">
    <source>
        <dbReference type="EMBL" id="HGY94126.1"/>
    </source>
</evidence>
<feature type="active site" description="Nucleophile" evidence="5">
    <location>
        <position position="364"/>
    </location>
</feature>
<dbReference type="Gene3D" id="3.40.50.150">
    <property type="entry name" value="Vaccinia Virus protein VP39"/>
    <property type="match status" value="1"/>
</dbReference>
<dbReference type="EMBL" id="DTKL01000031">
    <property type="protein sequence ID" value="HGY94126.1"/>
    <property type="molecule type" value="Genomic_DNA"/>
</dbReference>
<comment type="caution">
    <text evidence="8">The sequence shown here is derived from an EMBL/GenBank/DDBJ whole genome shotgun (WGS) entry which is preliminary data.</text>
</comment>
<accession>A0A7V5CSS3</accession>
<dbReference type="InterPro" id="IPR006027">
    <property type="entry name" value="NusB_RsmB_TIM44"/>
</dbReference>
<sequence>MIAAARRVAFDLLQRMATSDAHSDDLLRTMKVNALAAQDRNLVTTLVLGTLRWQPALDQILLQFLTRPDQRLSEPVRAALRLGAFQLLHLDRVPPYAVLNDSVELVKLSNEAYATGLVNAVLRKVIHMPRGAGMDAAAAHPAWLAARWRRHFGAEAAQAICEYDQQASPVALRVLGANPAEELAGEGVECAPGEWLSDACRVLRGDVARTRAFAEGRVRVQDEGSQLVAELAAAAMPEAKRVLDACAAPGGKTAVLAERLAEARIVALEISERRREQMKRNLKAYEERVECVAGDASALAPEPEYDLILCDAPCSGTGTMARNPEIRLRVYPEDLARQQARQVAILRSVAGALKPGGRVVYATCSLEPEENEDVVRAVAARTGLRVVEMAPLVEQLAAKGVLTERGRENVLAAITNDQLRTLPGVHPCDGFFAAVLEREA</sequence>
<dbReference type="InterPro" id="IPR049560">
    <property type="entry name" value="MeTrfase_RsmB-F_NOP2_cat"/>
</dbReference>
<protein>
    <submittedName>
        <fullName evidence="8">Methyltransferase domain-containing protein</fullName>
    </submittedName>
</protein>
<feature type="binding site" evidence="5">
    <location>
        <position position="295"/>
    </location>
    <ligand>
        <name>S-adenosyl-L-methionine</name>
        <dbReference type="ChEBI" id="CHEBI:59789"/>
    </ligand>
</feature>
<name>A0A7V5CSS3_9BACT</name>